<dbReference type="RefSeq" id="WP_106249845.1">
    <property type="nucleotide sequence ID" value="NZ_PVZC01000007.1"/>
</dbReference>
<protein>
    <submittedName>
        <fullName evidence="4">Phosphoglycerate dehydrogenase-like enzyme</fullName>
    </submittedName>
</protein>
<dbReference type="EMBL" id="PVZC01000007">
    <property type="protein sequence ID" value="PRX96555.1"/>
    <property type="molecule type" value="Genomic_DNA"/>
</dbReference>
<organism evidence="4 5">
    <name type="scientific">Allonocardiopsis opalescens</name>
    <dbReference type="NCBI Taxonomy" id="1144618"/>
    <lineage>
        <taxon>Bacteria</taxon>
        <taxon>Bacillati</taxon>
        <taxon>Actinomycetota</taxon>
        <taxon>Actinomycetes</taxon>
        <taxon>Streptosporangiales</taxon>
        <taxon>Allonocardiopsis</taxon>
    </lineage>
</organism>
<dbReference type="PROSITE" id="PS00671">
    <property type="entry name" value="D_2_HYDROXYACID_DH_3"/>
    <property type="match status" value="1"/>
</dbReference>
<evidence type="ECO:0000259" key="3">
    <source>
        <dbReference type="Pfam" id="PF02826"/>
    </source>
</evidence>
<gene>
    <name evidence="4" type="ORF">CLV72_10778</name>
</gene>
<evidence type="ECO:0000313" key="4">
    <source>
        <dbReference type="EMBL" id="PRX96555.1"/>
    </source>
</evidence>
<keyword evidence="5" id="KW-1185">Reference proteome</keyword>
<evidence type="ECO:0000256" key="2">
    <source>
        <dbReference type="ARBA" id="ARBA00023027"/>
    </source>
</evidence>
<dbReference type="InterPro" id="IPR036291">
    <property type="entry name" value="NAD(P)-bd_dom_sf"/>
</dbReference>
<sequence length="335" mass="36983">MPSPSEEREIRSVLATVLYQPHEIDLLRAAFAPAEFVHLHPGDAEGIAEALEHADVAVLPIDLDDRFLKAPKLRWVHCDHSGLTRSARPEVFEKGLIVTGSAGRSAPALAQHGFFFALALTFDARRLLEKQAEHVWRGIPDYHHRLALWGKTLGIVGFGHTGREMAELGRAFGMRVVALRRQAGRTHPAVDLMLATDAGDSLDTLIAEADVIMLAAPLSDETYHLFSTEQFASMKDDAYIINMARGPVIDQDALIDALRTGQIAGAGLDVTDPEPLPAESPLWDLPNVIITPHMTPMLPDRTQRSIDMIVENIGRYRRGEPLLNALGPRDIFTRR</sequence>
<dbReference type="PANTHER" id="PTHR43333:SF1">
    <property type="entry name" value="D-ISOMER SPECIFIC 2-HYDROXYACID DEHYDROGENASE NAD-BINDING DOMAIN-CONTAINING PROTEIN"/>
    <property type="match status" value="1"/>
</dbReference>
<keyword evidence="1" id="KW-0560">Oxidoreductase</keyword>
<dbReference type="GO" id="GO:0051287">
    <property type="term" value="F:NAD binding"/>
    <property type="evidence" value="ECO:0007669"/>
    <property type="project" value="InterPro"/>
</dbReference>
<dbReference type="SUPFAM" id="SSF52283">
    <property type="entry name" value="Formate/glycerate dehydrogenase catalytic domain-like"/>
    <property type="match status" value="1"/>
</dbReference>
<reference evidence="4 5" key="1">
    <citation type="submission" date="2018-03" db="EMBL/GenBank/DDBJ databases">
        <title>Genomic Encyclopedia of Archaeal and Bacterial Type Strains, Phase II (KMG-II): from individual species to whole genera.</title>
        <authorList>
            <person name="Goeker M."/>
        </authorList>
    </citation>
    <scope>NUCLEOTIDE SEQUENCE [LARGE SCALE GENOMIC DNA]</scope>
    <source>
        <strain evidence="4 5">DSM 45601</strain>
    </source>
</reference>
<dbReference type="PANTHER" id="PTHR43333">
    <property type="entry name" value="2-HACID_DH_C DOMAIN-CONTAINING PROTEIN"/>
    <property type="match status" value="1"/>
</dbReference>
<dbReference type="Gene3D" id="3.40.50.720">
    <property type="entry name" value="NAD(P)-binding Rossmann-like Domain"/>
    <property type="match status" value="2"/>
</dbReference>
<proteinExistence type="predicted"/>
<dbReference type="SUPFAM" id="SSF51735">
    <property type="entry name" value="NAD(P)-binding Rossmann-fold domains"/>
    <property type="match status" value="1"/>
</dbReference>
<dbReference type="Proteomes" id="UP000237846">
    <property type="component" value="Unassembled WGS sequence"/>
</dbReference>
<comment type="caution">
    <text evidence="4">The sequence shown here is derived from an EMBL/GenBank/DDBJ whole genome shotgun (WGS) entry which is preliminary data.</text>
</comment>
<dbReference type="InterPro" id="IPR006140">
    <property type="entry name" value="D-isomer_DH_NAD-bd"/>
</dbReference>
<name>A0A2T0PYD1_9ACTN</name>
<dbReference type="Pfam" id="PF02826">
    <property type="entry name" value="2-Hacid_dh_C"/>
    <property type="match status" value="1"/>
</dbReference>
<dbReference type="OrthoDB" id="4324715at2"/>
<dbReference type="GO" id="GO:0016616">
    <property type="term" value="F:oxidoreductase activity, acting on the CH-OH group of donors, NAD or NADP as acceptor"/>
    <property type="evidence" value="ECO:0007669"/>
    <property type="project" value="UniProtKB-ARBA"/>
</dbReference>
<dbReference type="CDD" id="cd05300">
    <property type="entry name" value="2-Hacid_dh_1"/>
    <property type="match status" value="1"/>
</dbReference>
<dbReference type="InterPro" id="IPR029753">
    <property type="entry name" value="D-isomer_DH_CS"/>
</dbReference>
<feature type="domain" description="D-isomer specific 2-hydroxyacid dehydrogenase NAD-binding" evidence="3">
    <location>
        <begin position="116"/>
        <end position="294"/>
    </location>
</feature>
<keyword evidence="2" id="KW-0520">NAD</keyword>
<evidence type="ECO:0000256" key="1">
    <source>
        <dbReference type="ARBA" id="ARBA00023002"/>
    </source>
</evidence>
<dbReference type="AlphaFoldDB" id="A0A2T0PYD1"/>
<evidence type="ECO:0000313" key="5">
    <source>
        <dbReference type="Proteomes" id="UP000237846"/>
    </source>
</evidence>
<accession>A0A2T0PYD1</accession>